<protein>
    <submittedName>
        <fullName evidence="1">Uncharacterized protein</fullName>
    </submittedName>
</protein>
<name>A0A1Y1Q7F4_9GAMM</name>
<evidence type="ECO:0000313" key="2">
    <source>
        <dbReference type="Proteomes" id="UP000192491"/>
    </source>
</evidence>
<dbReference type="Proteomes" id="UP000192491">
    <property type="component" value="Unassembled WGS sequence"/>
</dbReference>
<gene>
    <name evidence="1" type="ORF">BWK73_52635</name>
</gene>
<accession>A0A1Y1Q7F4</accession>
<dbReference type="AlphaFoldDB" id="A0A1Y1Q7F4"/>
<feature type="non-terminal residue" evidence="1">
    <location>
        <position position="79"/>
    </location>
</feature>
<reference evidence="1 2" key="1">
    <citation type="submission" date="2017-01" db="EMBL/GenBank/DDBJ databases">
        <title>Novel large sulfur bacteria in the metagenomes of groundwater-fed chemosynthetic microbial mats in the Lake Huron basin.</title>
        <authorList>
            <person name="Sharrar A.M."/>
            <person name="Flood B.E."/>
            <person name="Bailey J.V."/>
            <person name="Jones D.S."/>
            <person name="Biddanda B."/>
            <person name="Ruberg S.A."/>
            <person name="Marcus D.N."/>
            <person name="Dick G.J."/>
        </authorList>
    </citation>
    <scope>NUCLEOTIDE SEQUENCE [LARGE SCALE GENOMIC DNA]</scope>
    <source>
        <strain evidence="1">A8</strain>
    </source>
</reference>
<proteinExistence type="predicted"/>
<sequence length="79" mass="8282">MPLSAPWFRSVVGHALAFGASRWRLRRSVRSFSGAVVVVGFADQSAAATFAAAFSGWCGVALAVRRFGVALWGVSVPVA</sequence>
<organism evidence="1 2">
    <name type="scientific">Thiothrix lacustris</name>
    <dbReference type="NCBI Taxonomy" id="525917"/>
    <lineage>
        <taxon>Bacteria</taxon>
        <taxon>Pseudomonadati</taxon>
        <taxon>Pseudomonadota</taxon>
        <taxon>Gammaproteobacteria</taxon>
        <taxon>Thiotrichales</taxon>
        <taxon>Thiotrichaceae</taxon>
        <taxon>Thiothrix</taxon>
    </lineage>
</organism>
<evidence type="ECO:0000313" key="1">
    <source>
        <dbReference type="EMBL" id="OQW98329.1"/>
    </source>
</evidence>
<dbReference type="EMBL" id="MTEJ01000757">
    <property type="protein sequence ID" value="OQW98329.1"/>
    <property type="molecule type" value="Genomic_DNA"/>
</dbReference>
<comment type="caution">
    <text evidence="1">The sequence shown here is derived from an EMBL/GenBank/DDBJ whole genome shotgun (WGS) entry which is preliminary data.</text>
</comment>